<proteinExistence type="predicted"/>
<dbReference type="AlphaFoldDB" id="A0A061QNQ3"/>
<reference evidence="1" key="1">
    <citation type="submission" date="2014-05" db="EMBL/GenBank/DDBJ databases">
        <title>The transcriptome of the halophilic microalga Tetraselmis sp. GSL018 isolated from the Great Salt Lake, Utah.</title>
        <authorList>
            <person name="Jinkerson R.E."/>
            <person name="D'Adamo S."/>
            <person name="Posewitz M.C."/>
        </authorList>
    </citation>
    <scope>NUCLEOTIDE SEQUENCE</scope>
    <source>
        <strain evidence="1">GSL018</strain>
    </source>
</reference>
<dbReference type="EMBL" id="GBEZ01024747">
    <property type="protein sequence ID" value="JAC62272.1"/>
    <property type="molecule type" value="Transcribed_RNA"/>
</dbReference>
<name>A0A061QNQ3_9CHLO</name>
<organism evidence="1">
    <name type="scientific">Tetraselmis sp. GSL018</name>
    <dbReference type="NCBI Taxonomy" id="582737"/>
    <lineage>
        <taxon>Eukaryota</taxon>
        <taxon>Viridiplantae</taxon>
        <taxon>Chlorophyta</taxon>
        <taxon>core chlorophytes</taxon>
        <taxon>Chlorodendrophyceae</taxon>
        <taxon>Chlorodendrales</taxon>
        <taxon>Chlorodendraceae</taxon>
        <taxon>Tetraselmis</taxon>
    </lineage>
</organism>
<accession>A0A061QNQ3</accession>
<gene>
    <name evidence="1" type="ORF">TSPGSL018_23804</name>
</gene>
<feature type="non-terminal residue" evidence="1">
    <location>
        <position position="1"/>
    </location>
</feature>
<evidence type="ECO:0000313" key="1">
    <source>
        <dbReference type="EMBL" id="JAC62272.1"/>
    </source>
</evidence>
<sequence length="111" mass="12551">SEFSYLLQTSKEVRSKPYVSHVSSVVCLSSVFHVLVLFKSCGFVLRLIPCDFRGSGPAAFLSSRAFAYFYFSRRTWCSLLPNISVDPEPSAFQFTQLQLLFLQCCFAEKGL</sequence>
<protein>
    <submittedName>
        <fullName evidence="1">Uncharacterized protein</fullName>
    </submittedName>
</protein>